<dbReference type="AlphaFoldDB" id="A0A4S9F4C1"/>
<accession>A0A4S9F4C1</accession>
<evidence type="ECO:0000313" key="1">
    <source>
        <dbReference type="EMBL" id="THX42172.1"/>
    </source>
</evidence>
<proteinExistence type="predicted"/>
<name>A0A4S9F4C1_AURPU</name>
<protein>
    <submittedName>
        <fullName evidence="1">Uncharacterized protein</fullName>
    </submittedName>
</protein>
<dbReference type="Proteomes" id="UP000308953">
    <property type="component" value="Unassembled WGS sequence"/>
</dbReference>
<reference evidence="1 2" key="1">
    <citation type="submission" date="2018-10" db="EMBL/GenBank/DDBJ databases">
        <title>Fifty Aureobasidium pullulans genomes reveal a recombining polyextremotolerant generalist.</title>
        <authorList>
            <person name="Gostincar C."/>
            <person name="Turk M."/>
            <person name="Zajc J."/>
            <person name="Gunde-Cimerman N."/>
        </authorList>
    </citation>
    <scope>NUCLEOTIDE SEQUENCE [LARGE SCALE GENOMIC DNA]</scope>
    <source>
        <strain evidence="1 2">EXF-9785</strain>
    </source>
</reference>
<comment type="caution">
    <text evidence="1">The sequence shown here is derived from an EMBL/GenBank/DDBJ whole genome shotgun (WGS) entry which is preliminary data.</text>
</comment>
<sequence>MPLTRHNPFQIEVGVLGCVSDDHAPSSPCAKLCHAHPVEIHNVFEISARRDLKNIVHFYRLDNPRHGRGRWLVEVTEFSTRGGWTSLAAHVSIMLYVSPIARI</sequence>
<dbReference type="EMBL" id="QZAV01000024">
    <property type="protein sequence ID" value="THX42172.1"/>
    <property type="molecule type" value="Genomic_DNA"/>
</dbReference>
<evidence type="ECO:0000313" key="2">
    <source>
        <dbReference type="Proteomes" id="UP000308953"/>
    </source>
</evidence>
<gene>
    <name evidence="1" type="ORF">D6D10_02145</name>
</gene>
<organism evidence="1 2">
    <name type="scientific">Aureobasidium pullulans</name>
    <name type="common">Black yeast</name>
    <name type="synonym">Pullularia pullulans</name>
    <dbReference type="NCBI Taxonomy" id="5580"/>
    <lineage>
        <taxon>Eukaryota</taxon>
        <taxon>Fungi</taxon>
        <taxon>Dikarya</taxon>
        <taxon>Ascomycota</taxon>
        <taxon>Pezizomycotina</taxon>
        <taxon>Dothideomycetes</taxon>
        <taxon>Dothideomycetidae</taxon>
        <taxon>Dothideales</taxon>
        <taxon>Saccotheciaceae</taxon>
        <taxon>Aureobasidium</taxon>
    </lineage>
</organism>